<dbReference type="Pfam" id="PF13976">
    <property type="entry name" value="gag_pre-integrs"/>
    <property type="match status" value="1"/>
</dbReference>
<feature type="non-terminal residue" evidence="2">
    <location>
        <position position="1"/>
    </location>
</feature>
<accession>A0A371HNU2</accession>
<protein>
    <recommendedName>
        <fullName evidence="1">GAG-pre-integrase domain-containing protein</fullName>
    </recommendedName>
</protein>
<sequence length="211" mass="24702">KIYGIGRIGKHSLSSIDNVLYVKGLKHNILSISQLCDSGKRKNNLYKIDLADLTNQNVTYLVSINDDLSTWHKKLGHASLTLISKLKKHNLLRSLPSLYTKLIYYVMPIKRGNKSETPRIVTYLFVWAYQDCLIRWKKYYGLMTILDGHRLCSFPPRMSFSRSSLYFENIFKILEVIRILLSFIAHHNMRLHLMDVKCTFLNYIINEVFVK</sequence>
<reference evidence="2" key="1">
    <citation type="submission" date="2018-05" db="EMBL/GenBank/DDBJ databases">
        <title>Draft genome of Mucuna pruriens seed.</title>
        <authorList>
            <person name="Nnadi N.E."/>
            <person name="Vos R."/>
            <person name="Hasami M.H."/>
            <person name="Devisetty U.K."/>
            <person name="Aguiy J.C."/>
        </authorList>
    </citation>
    <scope>NUCLEOTIDE SEQUENCE [LARGE SCALE GENOMIC DNA]</scope>
    <source>
        <strain evidence="2">JCA_2017</strain>
    </source>
</reference>
<organism evidence="2 3">
    <name type="scientific">Mucuna pruriens</name>
    <name type="common">Velvet bean</name>
    <name type="synonym">Dolichos pruriens</name>
    <dbReference type="NCBI Taxonomy" id="157652"/>
    <lineage>
        <taxon>Eukaryota</taxon>
        <taxon>Viridiplantae</taxon>
        <taxon>Streptophyta</taxon>
        <taxon>Embryophyta</taxon>
        <taxon>Tracheophyta</taxon>
        <taxon>Spermatophyta</taxon>
        <taxon>Magnoliopsida</taxon>
        <taxon>eudicotyledons</taxon>
        <taxon>Gunneridae</taxon>
        <taxon>Pentapetalae</taxon>
        <taxon>rosids</taxon>
        <taxon>fabids</taxon>
        <taxon>Fabales</taxon>
        <taxon>Fabaceae</taxon>
        <taxon>Papilionoideae</taxon>
        <taxon>50 kb inversion clade</taxon>
        <taxon>NPAAA clade</taxon>
        <taxon>indigoferoid/millettioid clade</taxon>
        <taxon>Phaseoleae</taxon>
        <taxon>Mucuna</taxon>
    </lineage>
</organism>
<dbReference type="OrthoDB" id="7691805at2759"/>
<feature type="domain" description="GAG-pre-integrase" evidence="1">
    <location>
        <begin position="44"/>
        <end position="97"/>
    </location>
</feature>
<gene>
    <name evidence="2" type="ORF">CR513_11819</name>
</gene>
<name>A0A371HNU2_MUCPR</name>
<dbReference type="EMBL" id="QJKJ01002076">
    <property type="protein sequence ID" value="RDY04468.1"/>
    <property type="molecule type" value="Genomic_DNA"/>
</dbReference>
<dbReference type="InterPro" id="IPR025724">
    <property type="entry name" value="GAG-pre-integrase_dom"/>
</dbReference>
<evidence type="ECO:0000313" key="2">
    <source>
        <dbReference type="EMBL" id="RDY04468.1"/>
    </source>
</evidence>
<dbReference type="Proteomes" id="UP000257109">
    <property type="component" value="Unassembled WGS sequence"/>
</dbReference>
<dbReference type="AlphaFoldDB" id="A0A371HNU2"/>
<evidence type="ECO:0000313" key="3">
    <source>
        <dbReference type="Proteomes" id="UP000257109"/>
    </source>
</evidence>
<proteinExistence type="predicted"/>
<keyword evidence="3" id="KW-1185">Reference proteome</keyword>
<feature type="non-terminal residue" evidence="2">
    <location>
        <position position="211"/>
    </location>
</feature>
<comment type="caution">
    <text evidence="2">The sequence shown here is derived from an EMBL/GenBank/DDBJ whole genome shotgun (WGS) entry which is preliminary data.</text>
</comment>
<evidence type="ECO:0000259" key="1">
    <source>
        <dbReference type="Pfam" id="PF13976"/>
    </source>
</evidence>